<evidence type="ECO:0000256" key="6">
    <source>
        <dbReference type="ARBA" id="ARBA00023324"/>
    </source>
</evidence>
<dbReference type="EC" id="1.11.1.21" evidence="10 12"/>
<comment type="PTM">
    <text evidence="12">Formation of the three residue Trp-Tyr-Met cross-link is important for the catalase, but not the peroxidase activity of the enzyme.</text>
</comment>
<dbReference type="InterPro" id="IPR019793">
    <property type="entry name" value="Peroxidases_heam-ligand_BS"/>
</dbReference>
<dbReference type="InterPro" id="IPR000763">
    <property type="entry name" value="Catalase_peroxidase"/>
</dbReference>
<comment type="catalytic activity">
    <reaction evidence="8 12 13">
        <text>H2O2 + AH2 = A + 2 H2O</text>
        <dbReference type="Rhea" id="RHEA:30275"/>
        <dbReference type="ChEBI" id="CHEBI:13193"/>
        <dbReference type="ChEBI" id="CHEBI:15377"/>
        <dbReference type="ChEBI" id="CHEBI:16240"/>
        <dbReference type="ChEBI" id="CHEBI:17499"/>
        <dbReference type="EC" id="1.11.1.21"/>
    </reaction>
</comment>
<evidence type="ECO:0000256" key="10">
    <source>
        <dbReference type="ARBA" id="ARBA00067012"/>
    </source>
</evidence>
<dbReference type="FunFam" id="1.10.420.10:FF:000004">
    <property type="entry name" value="Catalase-peroxidase"/>
    <property type="match status" value="1"/>
</dbReference>
<dbReference type="SUPFAM" id="SSF48113">
    <property type="entry name" value="Heme-dependent peroxidases"/>
    <property type="match status" value="2"/>
</dbReference>
<keyword evidence="5 12" id="KW-0408">Iron</keyword>
<sequence length="744" mass="80611">MSDNQDPKQSGCPVAHDSVTASGSESENPAIDAPTPKTGGRPRSNKDWWPNQLDLSVLHAHSSKGNPLGPDFDYATEFEKLDVEALKADIVTVLTTSQDWWPADFGHYGGLMIRLSWHAAGTYRIHDGRGGAGDGGQRFAPLNSWPDNANLDKARRLLWPVKAKYGQRVSWADLLVLAGNVALESMGFKTFGFGFGREDVWEPEEIIWGLEEAWLGDARYLADEELTDEVGAAEMGLIYVNPEGPRGSADPKAAAWFIRETFRRMAMNDEETVALIAGGHTFGKTHGAAPADGHVGAEPEGAPIEAQGLGWLSTHASGKGGDTITSGLEVTWTDKPTQWSNRFFEILFGYEWELTTSPAGAKQWTAKNAEAIIPDAHDASKKHLPTMLTTDLSLRVDPAYEKISRRFLENPDEFALAFAKAWYKLLHRDMGPVDRFLGPWVPEAQLWQDPVPAVEGALVGDADVTALKAKVLDSGLSTADLVSAAWASAASFRSTDKRGGANGARIRLEPQRSWEVNQPVIATIDALESIQREFNAAGGAQISLADLIVLAGSAAVEKAAADAGVKVTVPFRAGRTDATQEQTDVESFKVLEPRADGFRNYLRPGEKAQPETLLVERAYLLDLTAPEMTVLVGGLRVLGNNAGGSAHGVLTAKKGVLTGDFFANLLSPGTRWKAAADEHVYEIRDAVTDELKWTATAVDLIFGSNSQLRALSEVYASSDAGEKFVTDFVAAWVKVMENDRFDLA</sequence>
<evidence type="ECO:0000259" key="15">
    <source>
        <dbReference type="PROSITE" id="PS50873"/>
    </source>
</evidence>
<dbReference type="NCBIfam" id="TIGR00198">
    <property type="entry name" value="cat_per_HPI"/>
    <property type="match status" value="1"/>
</dbReference>
<feature type="active site" description="Proton acceptor" evidence="12">
    <location>
        <position position="118"/>
    </location>
</feature>
<evidence type="ECO:0000256" key="11">
    <source>
        <dbReference type="ARBA" id="ARBA00074141"/>
    </source>
</evidence>
<feature type="domain" description="Plant heme peroxidase family profile" evidence="15">
    <location>
        <begin position="151"/>
        <end position="425"/>
    </location>
</feature>
<dbReference type="EMBL" id="LT629758">
    <property type="protein sequence ID" value="SDS59132.1"/>
    <property type="molecule type" value="Genomic_DNA"/>
</dbReference>
<dbReference type="GO" id="GO:0005829">
    <property type="term" value="C:cytosol"/>
    <property type="evidence" value="ECO:0007669"/>
    <property type="project" value="TreeGrafter"/>
</dbReference>
<dbReference type="FunFam" id="1.10.420.10:FF:000002">
    <property type="entry name" value="Catalase-peroxidase"/>
    <property type="match status" value="1"/>
</dbReference>
<dbReference type="FunFam" id="1.10.520.10:FF:000002">
    <property type="entry name" value="Catalase-peroxidase"/>
    <property type="match status" value="1"/>
</dbReference>
<dbReference type="Gene3D" id="1.10.520.10">
    <property type="match status" value="2"/>
</dbReference>
<evidence type="ECO:0000256" key="5">
    <source>
        <dbReference type="ARBA" id="ARBA00023004"/>
    </source>
</evidence>
<gene>
    <name evidence="12" type="primary">katG</name>
    <name evidence="16" type="ORF">SAMN04489716_1129</name>
</gene>
<evidence type="ECO:0000313" key="17">
    <source>
        <dbReference type="Proteomes" id="UP000198688"/>
    </source>
</evidence>
<evidence type="ECO:0000256" key="8">
    <source>
        <dbReference type="ARBA" id="ARBA00051651"/>
    </source>
</evidence>
<feature type="cross-link" description="Tryptophyl-tyrosyl-methioninium (Tyr-Met) (with Trp-117)" evidence="12">
    <location>
        <begin position="239"/>
        <end position="265"/>
    </location>
</feature>
<dbReference type="PANTHER" id="PTHR30555:SF0">
    <property type="entry name" value="CATALASE-PEROXIDASE"/>
    <property type="match status" value="1"/>
</dbReference>
<accession>A0A1H1TFU8</accession>
<dbReference type="AlphaFoldDB" id="A0A1H1TFU8"/>
<comment type="function">
    <text evidence="12">Bifunctional enzyme with both catalase and broad-spectrum peroxidase activity.</text>
</comment>
<evidence type="ECO:0000256" key="3">
    <source>
        <dbReference type="ARBA" id="ARBA00022723"/>
    </source>
</evidence>
<feature type="region of interest" description="Disordered" evidence="14">
    <location>
        <begin position="1"/>
        <end position="49"/>
    </location>
</feature>
<dbReference type="Gene3D" id="1.10.420.10">
    <property type="entry name" value="Peroxidase, domain 2"/>
    <property type="match status" value="2"/>
</dbReference>
<dbReference type="GO" id="GO:0042744">
    <property type="term" value="P:hydrogen peroxide catabolic process"/>
    <property type="evidence" value="ECO:0007669"/>
    <property type="project" value="UniProtKB-KW"/>
</dbReference>
<comment type="catalytic activity">
    <reaction evidence="7 12 13">
        <text>2 H2O2 = O2 + 2 H2O</text>
        <dbReference type="Rhea" id="RHEA:20309"/>
        <dbReference type="ChEBI" id="CHEBI:15377"/>
        <dbReference type="ChEBI" id="CHEBI:15379"/>
        <dbReference type="ChEBI" id="CHEBI:16240"/>
        <dbReference type="EC" id="1.11.1.21"/>
    </reaction>
</comment>
<keyword evidence="1 12" id="KW-0575">Peroxidase</keyword>
<dbReference type="NCBIfam" id="NF011635">
    <property type="entry name" value="PRK15061.1"/>
    <property type="match status" value="1"/>
</dbReference>
<dbReference type="GO" id="GO:0004096">
    <property type="term" value="F:catalase activity"/>
    <property type="evidence" value="ECO:0007669"/>
    <property type="project" value="UniProtKB-UniRule"/>
</dbReference>
<evidence type="ECO:0000256" key="14">
    <source>
        <dbReference type="SAM" id="MobiDB-lite"/>
    </source>
</evidence>
<dbReference type="InterPro" id="IPR019794">
    <property type="entry name" value="Peroxidases_AS"/>
</dbReference>
<dbReference type="PROSITE" id="PS50873">
    <property type="entry name" value="PEROXIDASE_4"/>
    <property type="match status" value="1"/>
</dbReference>
<proteinExistence type="inferred from homology"/>
<keyword evidence="2 12" id="KW-0349">Heme</keyword>
<dbReference type="Proteomes" id="UP000198688">
    <property type="component" value="Chromosome I"/>
</dbReference>
<dbReference type="PRINTS" id="PR00460">
    <property type="entry name" value="BPEROXIDASE"/>
</dbReference>
<evidence type="ECO:0000256" key="9">
    <source>
        <dbReference type="ARBA" id="ARBA00060838"/>
    </source>
</evidence>
<evidence type="ECO:0000256" key="7">
    <source>
        <dbReference type="ARBA" id="ARBA00049145"/>
    </source>
</evidence>
<dbReference type="GO" id="GO:0046872">
    <property type="term" value="F:metal ion binding"/>
    <property type="evidence" value="ECO:0007669"/>
    <property type="project" value="UniProtKB-KW"/>
</dbReference>
<dbReference type="PROSITE" id="PS00436">
    <property type="entry name" value="PEROXIDASE_2"/>
    <property type="match status" value="1"/>
</dbReference>
<keyword evidence="6 12" id="KW-0376">Hydrogen peroxide</keyword>
<dbReference type="Pfam" id="PF00141">
    <property type="entry name" value="peroxidase"/>
    <property type="match status" value="2"/>
</dbReference>
<organism evidence="16 17">
    <name type="scientific">Actinoplanes derwentensis</name>
    <dbReference type="NCBI Taxonomy" id="113562"/>
    <lineage>
        <taxon>Bacteria</taxon>
        <taxon>Bacillati</taxon>
        <taxon>Actinomycetota</taxon>
        <taxon>Actinomycetes</taxon>
        <taxon>Micromonosporales</taxon>
        <taxon>Micromonosporaceae</taxon>
        <taxon>Actinoplanes</taxon>
    </lineage>
</organism>
<dbReference type="OrthoDB" id="9759743at2"/>
<evidence type="ECO:0000256" key="1">
    <source>
        <dbReference type="ARBA" id="ARBA00022559"/>
    </source>
</evidence>
<dbReference type="GO" id="GO:0070301">
    <property type="term" value="P:cellular response to hydrogen peroxide"/>
    <property type="evidence" value="ECO:0007669"/>
    <property type="project" value="TreeGrafter"/>
</dbReference>
<feature type="site" description="Transition state stabilizer" evidence="12">
    <location>
        <position position="114"/>
    </location>
</feature>
<keyword evidence="3 12" id="KW-0479">Metal-binding</keyword>
<reference evidence="16 17" key="1">
    <citation type="submission" date="2016-10" db="EMBL/GenBank/DDBJ databases">
        <authorList>
            <person name="de Groot N.N."/>
        </authorList>
    </citation>
    <scope>NUCLEOTIDE SEQUENCE [LARGE SCALE GENOMIC DNA]</scope>
    <source>
        <strain evidence="16 17">DSM 43941</strain>
    </source>
</reference>
<dbReference type="PANTHER" id="PTHR30555">
    <property type="entry name" value="HYDROPEROXIDASE I, BIFUNCTIONAL CATALASE-PEROXIDASE"/>
    <property type="match status" value="1"/>
</dbReference>
<comment type="caution">
    <text evidence="12">Lacks conserved residue(s) required for the propagation of feature annotation.</text>
</comment>
<feature type="binding site" description="axial binding residue" evidence="12">
    <location>
        <position position="280"/>
    </location>
    <ligand>
        <name>heme b</name>
        <dbReference type="ChEBI" id="CHEBI:60344"/>
    </ligand>
    <ligandPart>
        <name>Fe</name>
        <dbReference type="ChEBI" id="CHEBI:18248"/>
    </ligandPart>
</feature>
<dbReference type="PRINTS" id="PR00458">
    <property type="entry name" value="PEROXIDASE"/>
</dbReference>
<dbReference type="PROSITE" id="PS00435">
    <property type="entry name" value="PEROXIDASE_1"/>
    <property type="match status" value="1"/>
</dbReference>
<keyword evidence="4 12" id="KW-0560">Oxidoreductase</keyword>
<comment type="similarity">
    <text evidence="9 12 13">Belongs to the peroxidase family. Peroxidase/catalase subfamily.</text>
</comment>
<evidence type="ECO:0000256" key="4">
    <source>
        <dbReference type="ARBA" id="ARBA00023002"/>
    </source>
</evidence>
<dbReference type="InterPro" id="IPR002016">
    <property type="entry name" value="Haem_peroxidase"/>
</dbReference>
<name>A0A1H1TFU8_9ACTN</name>
<evidence type="ECO:0000256" key="2">
    <source>
        <dbReference type="ARBA" id="ARBA00022617"/>
    </source>
</evidence>
<comment type="subunit">
    <text evidence="12">Homodimer or homotetramer.</text>
</comment>
<evidence type="ECO:0000256" key="12">
    <source>
        <dbReference type="HAMAP-Rule" id="MF_01961"/>
    </source>
</evidence>
<keyword evidence="17" id="KW-1185">Reference proteome</keyword>
<evidence type="ECO:0000256" key="13">
    <source>
        <dbReference type="RuleBase" id="RU003451"/>
    </source>
</evidence>
<dbReference type="InterPro" id="IPR010255">
    <property type="entry name" value="Haem_peroxidase_sf"/>
</dbReference>
<comment type="cofactor">
    <cofactor evidence="12">
        <name>heme b</name>
        <dbReference type="ChEBI" id="CHEBI:60344"/>
    </cofactor>
    <text evidence="12">Binds 1 heme b (iron(II)-protoporphyrin IX) group per dimer.</text>
</comment>
<dbReference type="GO" id="GO:0020037">
    <property type="term" value="F:heme binding"/>
    <property type="evidence" value="ECO:0007669"/>
    <property type="project" value="InterPro"/>
</dbReference>
<dbReference type="STRING" id="113562.SAMN04489716_1129"/>
<protein>
    <recommendedName>
        <fullName evidence="11 12">Catalase-peroxidase</fullName>
        <shortName evidence="12">CP</shortName>
        <ecNumber evidence="10 12">1.11.1.21</ecNumber>
    </recommendedName>
    <alternativeName>
        <fullName evidence="12">Peroxidase/catalase</fullName>
    </alternativeName>
</protein>
<dbReference type="RefSeq" id="WP_092542235.1">
    <property type="nucleotide sequence ID" value="NZ_BOMJ01000020.1"/>
</dbReference>
<dbReference type="HAMAP" id="MF_01961">
    <property type="entry name" value="Catal_peroxid"/>
    <property type="match status" value="1"/>
</dbReference>
<evidence type="ECO:0000313" key="16">
    <source>
        <dbReference type="EMBL" id="SDS59132.1"/>
    </source>
</evidence>